<protein>
    <recommendedName>
        <fullName evidence="8">Probable membrane transporter protein</fullName>
    </recommendedName>
</protein>
<feature type="transmembrane region" description="Helical" evidence="8">
    <location>
        <begin position="6"/>
        <end position="24"/>
    </location>
</feature>
<dbReference type="PANTHER" id="PTHR30269:SF32">
    <property type="entry name" value="MEMBRANE TRANSPORTER PROTEIN-RELATED"/>
    <property type="match status" value="1"/>
</dbReference>
<dbReference type="InterPro" id="IPR052017">
    <property type="entry name" value="TSUP"/>
</dbReference>
<keyword evidence="5 8" id="KW-0812">Transmembrane</keyword>
<dbReference type="EMBL" id="JBHTJV010000013">
    <property type="protein sequence ID" value="MFD0917496.1"/>
    <property type="molecule type" value="Genomic_DNA"/>
</dbReference>
<name>A0ABW3FG73_9HYPH</name>
<evidence type="ECO:0000256" key="3">
    <source>
        <dbReference type="ARBA" id="ARBA00022448"/>
    </source>
</evidence>
<keyword evidence="10" id="KW-1185">Reference proteome</keyword>
<gene>
    <name evidence="9" type="ORF">ACFQ14_13885</name>
</gene>
<proteinExistence type="inferred from homology"/>
<comment type="subcellular location">
    <subcellularLocation>
        <location evidence="1 8">Cell membrane</location>
        <topology evidence="1 8">Multi-pass membrane protein</topology>
    </subcellularLocation>
</comment>
<evidence type="ECO:0000256" key="5">
    <source>
        <dbReference type="ARBA" id="ARBA00022692"/>
    </source>
</evidence>
<dbReference type="Pfam" id="PF01925">
    <property type="entry name" value="TauE"/>
    <property type="match status" value="1"/>
</dbReference>
<keyword evidence="3" id="KW-0813">Transport</keyword>
<evidence type="ECO:0000256" key="1">
    <source>
        <dbReference type="ARBA" id="ARBA00004651"/>
    </source>
</evidence>
<reference evidence="10" key="1">
    <citation type="journal article" date="2019" name="Int. J. Syst. Evol. Microbiol.">
        <title>The Global Catalogue of Microorganisms (GCM) 10K type strain sequencing project: providing services to taxonomists for standard genome sequencing and annotation.</title>
        <authorList>
            <consortium name="The Broad Institute Genomics Platform"/>
            <consortium name="The Broad Institute Genome Sequencing Center for Infectious Disease"/>
            <person name="Wu L."/>
            <person name="Ma J."/>
        </authorList>
    </citation>
    <scope>NUCLEOTIDE SEQUENCE [LARGE SCALE GENOMIC DNA]</scope>
    <source>
        <strain evidence="10">CCUG 60023</strain>
    </source>
</reference>
<dbReference type="InterPro" id="IPR002781">
    <property type="entry name" value="TM_pro_TauE-like"/>
</dbReference>
<organism evidence="9 10">
    <name type="scientific">Pseudahrensia aquimaris</name>
    <dbReference type="NCBI Taxonomy" id="744461"/>
    <lineage>
        <taxon>Bacteria</taxon>
        <taxon>Pseudomonadati</taxon>
        <taxon>Pseudomonadota</taxon>
        <taxon>Alphaproteobacteria</taxon>
        <taxon>Hyphomicrobiales</taxon>
        <taxon>Ahrensiaceae</taxon>
        <taxon>Pseudahrensia</taxon>
    </lineage>
</organism>
<evidence type="ECO:0000313" key="9">
    <source>
        <dbReference type="EMBL" id="MFD0917496.1"/>
    </source>
</evidence>
<dbReference type="PANTHER" id="PTHR30269">
    <property type="entry name" value="TRANSMEMBRANE PROTEIN YFCA"/>
    <property type="match status" value="1"/>
</dbReference>
<keyword evidence="6 8" id="KW-1133">Transmembrane helix</keyword>
<feature type="transmembrane region" description="Helical" evidence="8">
    <location>
        <begin position="129"/>
        <end position="158"/>
    </location>
</feature>
<dbReference type="RefSeq" id="WP_377213356.1">
    <property type="nucleotide sequence ID" value="NZ_JBHTJV010000013.1"/>
</dbReference>
<evidence type="ECO:0000256" key="4">
    <source>
        <dbReference type="ARBA" id="ARBA00022475"/>
    </source>
</evidence>
<keyword evidence="4 8" id="KW-1003">Cell membrane</keyword>
<comment type="similarity">
    <text evidence="2 8">Belongs to the 4-toluene sulfonate uptake permease (TSUP) (TC 2.A.102) family.</text>
</comment>
<feature type="transmembrane region" description="Helical" evidence="8">
    <location>
        <begin position="170"/>
        <end position="192"/>
    </location>
</feature>
<evidence type="ECO:0000256" key="8">
    <source>
        <dbReference type="RuleBase" id="RU363041"/>
    </source>
</evidence>
<feature type="transmembrane region" description="Helical" evidence="8">
    <location>
        <begin position="198"/>
        <end position="217"/>
    </location>
</feature>
<feature type="transmembrane region" description="Helical" evidence="8">
    <location>
        <begin position="74"/>
        <end position="93"/>
    </location>
</feature>
<evidence type="ECO:0000256" key="6">
    <source>
        <dbReference type="ARBA" id="ARBA00022989"/>
    </source>
</evidence>
<sequence>MTDPSSILIISMAFVFGGFVKGAAGLGMPVITVAILAFVFNLPSAMALMLIPGLATNAIQAVAGPDWRGMLKRIAPFLIPSLFTIWFGTGLLVTIDNSILIIMLGVILLIYAVIGLAGFTMQIPPVRELWIGPVFGAVNGVFTGLTGVTSTPSVIYLNGLGLAREHMVQAMGLLFLISYIVLTACLFIRGLVTPTVGAMSAFAMLPALVGLGIGTFMRKRMSEKRFKKVFYVVLIGLGLYLITRGFTG</sequence>
<comment type="caution">
    <text evidence="9">The sequence shown here is derived from an EMBL/GenBank/DDBJ whole genome shotgun (WGS) entry which is preliminary data.</text>
</comment>
<evidence type="ECO:0000313" key="10">
    <source>
        <dbReference type="Proteomes" id="UP001597101"/>
    </source>
</evidence>
<evidence type="ECO:0000256" key="2">
    <source>
        <dbReference type="ARBA" id="ARBA00009142"/>
    </source>
</evidence>
<evidence type="ECO:0000256" key="7">
    <source>
        <dbReference type="ARBA" id="ARBA00023136"/>
    </source>
</evidence>
<keyword evidence="7 8" id="KW-0472">Membrane</keyword>
<feature type="transmembrane region" description="Helical" evidence="8">
    <location>
        <begin position="229"/>
        <end position="247"/>
    </location>
</feature>
<feature type="transmembrane region" description="Helical" evidence="8">
    <location>
        <begin position="31"/>
        <end position="54"/>
    </location>
</feature>
<dbReference type="Proteomes" id="UP001597101">
    <property type="component" value="Unassembled WGS sequence"/>
</dbReference>
<feature type="transmembrane region" description="Helical" evidence="8">
    <location>
        <begin position="100"/>
        <end position="123"/>
    </location>
</feature>
<accession>A0ABW3FG73</accession>